<sequence length="244" mass="28510">MQTDWPIFVLTLEGDEERRQPLLDQLKEMGIPYRLVFGVDSRRGIPLEYESMIDRRAARVRLSRSMTNGEFGCALSHQLIYRLILDEGQSGALILEDDVVLQKGFASYLREGFHRTATLLLFDFGRARALPWQKEEKGRWIVYRVAQTVSRTSAYSISSRSAEQLIKLNTPVSCVADWPGDLYKLRAFLVTPKLASQRCEDLEMSHLELERRMVSNAQKDPKRYFKRDYWQGYWRRKLSRPVGR</sequence>
<keyword evidence="2" id="KW-0808">Transferase</keyword>
<dbReference type="InterPro" id="IPR002654">
    <property type="entry name" value="Glyco_trans_25"/>
</dbReference>
<dbReference type="Proteomes" id="UP000199125">
    <property type="component" value="Unassembled WGS sequence"/>
</dbReference>
<evidence type="ECO:0000259" key="1">
    <source>
        <dbReference type="Pfam" id="PF01755"/>
    </source>
</evidence>
<organism evidence="2 3">
    <name type="scientific">Paracoccus alkenifer</name>
    <dbReference type="NCBI Taxonomy" id="65735"/>
    <lineage>
        <taxon>Bacteria</taxon>
        <taxon>Pseudomonadati</taxon>
        <taxon>Pseudomonadota</taxon>
        <taxon>Alphaproteobacteria</taxon>
        <taxon>Rhodobacterales</taxon>
        <taxon>Paracoccaceae</taxon>
        <taxon>Paracoccus</taxon>
    </lineage>
</organism>
<dbReference type="AlphaFoldDB" id="A0A1H6NBR5"/>
<dbReference type="Pfam" id="PF01755">
    <property type="entry name" value="Glyco_transf_25"/>
    <property type="match status" value="1"/>
</dbReference>
<dbReference type="OrthoDB" id="259382at2"/>
<proteinExistence type="predicted"/>
<dbReference type="STRING" id="65735.SAMN04488075_2714"/>
<reference evidence="3" key="1">
    <citation type="submission" date="2016-10" db="EMBL/GenBank/DDBJ databases">
        <authorList>
            <person name="Varghese N."/>
            <person name="Submissions S."/>
        </authorList>
    </citation>
    <scope>NUCLEOTIDE SEQUENCE [LARGE SCALE GENOMIC DNA]</scope>
    <source>
        <strain evidence="3">DSM 11593</strain>
    </source>
</reference>
<keyword evidence="3" id="KW-1185">Reference proteome</keyword>
<feature type="domain" description="Glycosyl transferase family 25" evidence="1">
    <location>
        <begin position="6"/>
        <end position="169"/>
    </location>
</feature>
<dbReference type="CDD" id="cd06532">
    <property type="entry name" value="Glyco_transf_25"/>
    <property type="match status" value="1"/>
</dbReference>
<dbReference type="EMBL" id="FNXG01000005">
    <property type="protein sequence ID" value="SEI08273.1"/>
    <property type="molecule type" value="Genomic_DNA"/>
</dbReference>
<dbReference type="RefSeq" id="WP_090848627.1">
    <property type="nucleotide sequence ID" value="NZ_FNXG01000005.1"/>
</dbReference>
<evidence type="ECO:0000313" key="2">
    <source>
        <dbReference type="EMBL" id="SEI08273.1"/>
    </source>
</evidence>
<accession>A0A1H6NBR5</accession>
<dbReference type="GO" id="GO:0016740">
    <property type="term" value="F:transferase activity"/>
    <property type="evidence" value="ECO:0007669"/>
    <property type="project" value="UniProtKB-KW"/>
</dbReference>
<protein>
    <submittedName>
        <fullName evidence="2">Glycosyl transferase, family 25</fullName>
    </submittedName>
</protein>
<evidence type="ECO:0000313" key="3">
    <source>
        <dbReference type="Proteomes" id="UP000199125"/>
    </source>
</evidence>
<gene>
    <name evidence="2" type="ORF">SAMN04488075_2714</name>
</gene>
<name>A0A1H6NBR5_9RHOB</name>